<dbReference type="EMBL" id="CCSD01000056">
    <property type="protein sequence ID" value="CDZ88839.1"/>
    <property type="molecule type" value="Genomic_DNA"/>
</dbReference>
<gene>
    <name evidence="2" type="ORF">RHRU231_450006</name>
</gene>
<accession>A0A098BJC4</accession>
<feature type="region of interest" description="Disordered" evidence="1">
    <location>
        <begin position="152"/>
        <end position="172"/>
    </location>
</feature>
<dbReference type="eggNOG" id="ENOG503068I">
    <property type="taxonomic scope" value="Bacteria"/>
</dbReference>
<dbReference type="Proteomes" id="UP000042997">
    <property type="component" value="Unassembled WGS sequence"/>
</dbReference>
<evidence type="ECO:0000256" key="1">
    <source>
        <dbReference type="SAM" id="MobiDB-lite"/>
    </source>
</evidence>
<organism evidence="2 3">
    <name type="scientific">Rhodococcus ruber</name>
    <dbReference type="NCBI Taxonomy" id="1830"/>
    <lineage>
        <taxon>Bacteria</taxon>
        <taxon>Bacillati</taxon>
        <taxon>Actinomycetota</taxon>
        <taxon>Actinomycetes</taxon>
        <taxon>Mycobacteriales</taxon>
        <taxon>Nocardiaceae</taxon>
        <taxon>Rhodococcus</taxon>
    </lineage>
</organism>
<evidence type="ECO:0000313" key="2">
    <source>
        <dbReference type="EMBL" id="CDZ88839.1"/>
    </source>
</evidence>
<sequence>MHANLPLVARTSRLKRSESGTLLTMTDREQPLPDHIRPAGVSDETVAAAGKLSEALETVEQARGNLYAFHQLMGRADLLLGDAVDKLAEAGHRELADRVRTEMVGRNVVEGRWTFQIVEDFDDGYWTEFRELDRQVRDELVAGRRHLFEAEMKEDRRTHGRRGHEARPVEDG</sequence>
<protein>
    <submittedName>
        <fullName evidence="2">Uncharacterized protein</fullName>
    </submittedName>
</protein>
<name>A0A098BJC4_9NOCA</name>
<proteinExistence type="predicted"/>
<reference evidence="2 3" key="1">
    <citation type="journal article" date="2014" name="Genome Announc.">
        <title>Draft Genome Sequence of Propane- and Butane-Oxidizing Actinobacterium Rhodococcus ruber IEGM 231.</title>
        <authorList>
            <person name="Ivshina I.B."/>
            <person name="Kuyukina M.S."/>
            <person name="Krivoruchko A.V."/>
            <person name="Barbe V."/>
            <person name="Fischer C."/>
        </authorList>
    </citation>
    <scope>NUCLEOTIDE SEQUENCE [LARGE SCALE GENOMIC DNA]</scope>
</reference>
<dbReference type="AlphaFoldDB" id="A0A098BJC4"/>
<evidence type="ECO:0000313" key="3">
    <source>
        <dbReference type="Proteomes" id="UP000042997"/>
    </source>
</evidence>